<dbReference type="InterPro" id="IPR014729">
    <property type="entry name" value="Rossmann-like_a/b/a_fold"/>
</dbReference>
<evidence type="ECO:0000259" key="8">
    <source>
        <dbReference type="Pfam" id="PF01171"/>
    </source>
</evidence>
<evidence type="ECO:0000313" key="10">
    <source>
        <dbReference type="Proteomes" id="UP001589766"/>
    </source>
</evidence>
<dbReference type="Proteomes" id="UP001589766">
    <property type="component" value="Unassembled WGS sequence"/>
</dbReference>
<dbReference type="PANTHER" id="PTHR43033:SF1">
    <property type="entry name" value="TRNA(ILE)-LYSIDINE SYNTHASE-RELATED"/>
    <property type="match status" value="1"/>
</dbReference>
<dbReference type="InterPro" id="IPR012094">
    <property type="entry name" value="tRNA_Ile_lys_synt"/>
</dbReference>
<evidence type="ECO:0000256" key="4">
    <source>
        <dbReference type="ARBA" id="ARBA00022840"/>
    </source>
</evidence>
<feature type="binding site" evidence="6">
    <location>
        <begin position="66"/>
        <end position="71"/>
    </location>
    <ligand>
        <name>ATP</name>
        <dbReference type="ChEBI" id="CHEBI:30616"/>
    </ligand>
</feature>
<dbReference type="InterPro" id="IPR012795">
    <property type="entry name" value="tRNA_Ile_lys_synt_N"/>
</dbReference>
<sequence length="410" mass="42552">MDPAHPGDGLSPVPDGPASAGQDTCPTPAGPETWPPASRWPQVLHRAVQAVAAATQGRRTPLVGLSGGADSLALAVATAEAVRTRTNPALAGGAGAVVVDHGLQADSAAVADRAAAIARRLGLDPVVIERVQVTATGAGPEAEARRVRYAALEAAAERLDSGAVLLAHTRDDQAEQVLLGLARGSGTRSLAGIPRRRGLILRPLLDLARQETEAICRWAGVSWWQDPANADPAYLRSRLRTRVLPALEDPEEGLGPGLSAALARSADIAAEDADALEQWASREYSRLVGYRSGEYTSGVGDRLDITADRSPHVSLPLEELAALTDAIRYRVIGTAVVAAGGERPSRERVLAVDRLIAGRSGGGTSAGPVQLPGGVVSRRHRTGGYATLDFDAGEVLESPADSPEPPAPSR</sequence>
<keyword evidence="3 6" id="KW-0547">Nucleotide-binding</keyword>
<keyword evidence="2 6" id="KW-0819">tRNA processing</keyword>
<dbReference type="Pfam" id="PF01171">
    <property type="entry name" value="ATP_bind_3"/>
    <property type="match status" value="1"/>
</dbReference>
<evidence type="ECO:0000256" key="6">
    <source>
        <dbReference type="HAMAP-Rule" id="MF_01161"/>
    </source>
</evidence>
<dbReference type="HAMAP" id="MF_01161">
    <property type="entry name" value="tRNA_Ile_lys_synt"/>
    <property type="match status" value="1"/>
</dbReference>
<evidence type="ECO:0000313" key="9">
    <source>
        <dbReference type="EMBL" id="MFC0248963.1"/>
    </source>
</evidence>
<comment type="subcellular location">
    <subcellularLocation>
        <location evidence="6">Cytoplasm</location>
    </subcellularLocation>
</comment>
<dbReference type="SUPFAM" id="SSF52402">
    <property type="entry name" value="Adenine nucleotide alpha hydrolases-like"/>
    <property type="match status" value="1"/>
</dbReference>
<dbReference type="SUPFAM" id="SSF82829">
    <property type="entry name" value="MesJ substrate recognition domain-like"/>
    <property type="match status" value="1"/>
</dbReference>
<keyword evidence="6" id="KW-0963">Cytoplasm</keyword>
<evidence type="ECO:0000256" key="7">
    <source>
        <dbReference type="SAM" id="MobiDB-lite"/>
    </source>
</evidence>
<feature type="domain" description="tRNA(Ile)-lysidine/2-thiocytidine synthase N-terminal" evidence="8">
    <location>
        <begin position="62"/>
        <end position="241"/>
    </location>
</feature>
<reference evidence="9 10" key="1">
    <citation type="submission" date="2024-09" db="EMBL/GenBank/DDBJ databases">
        <authorList>
            <person name="Sun Q."/>
            <person name="Mori K."/>
        </authorList>
    </citation>
    <scope>NUCLEOTIDE SEQUENCE [LARGE SCALE GENOMIC DNA]</scope>
    <source>
        <strain evidence="9 10">CCM 7609</strain>
    </source>
</reference>
<comment type="caution">
    <text evidence="9">The sequence shown here is derived from an EMBL/GenBank/DDBJ whole genome shotgun (WGS) entry which is preliminary data.</text>
</comment>
<keyword evidence="1 6" id="KW-0436">Ligase</keyword>
<evidence type="ECO:0000256" key="1">
    <source>
        <dbReference type="ARBA" id="ARBA00022598"/>
    </source>
</evidence>
<evidence type="ECO:0000256" key="5">
    <source>
        <dbReference type="ARBA" id="ARBA00048539"/>
    </source>
</evidence>
<comment type="function">
    <text evidence="6">Ligates lysine onto the cytidine present at position 34 of the AUA codon-specific tRNA(Ile) that contains the anticodon CAU, in an ATP-dependent manner. Cytidine is converted to lysidine, thus changing the amino acid specificity of the tRNA from methionine to isoleucine.</text>
</comment>
<dbReference type="EC" id="6.3.4.19" evidence="6"/>
<feature type="region of interest" description="Disordered" evidence="7">
    <location>
        <begin position="1"/>
        <end position="38"/>
    </location>
</feature>
<protein>
    <recommendedName>
        <fullName evidence="6">tRNA(Ile)-lysidine synthase</fullName>
        <ecNumber evidence="6">6.3.4.19</ecNumber>
    </recommendedName>
    <alternativeName>
        <fullName evidence="6">tRNA(Ile)-2-lysyl-cytidine synthase</fullName>
    </alternativeName>
    <alternativeName>
        <fullName evidence="6">tRNA(Ile)-lysidine synthetase</fullName>
    </alternativeName>
</protein>
<name>A0ABV6F630_9MICC</name>
<evidence type="ECO:0000256" key="3">
    <source>
        <dbReference type="ARBA" id="ARBA00022741"/>
    </source>
</evidence>
<accession>A0ABV6F630</accession>
<comment type="similarity">
    <text evidence="6">Belongs to the tRNA(Ile)-lysidine synthase family.</text>
</comment>
<gene>
    <name evidence="6 9" type="primary">tilS</name>
    <name evidence="9" type="ORF">ACFFIO_10675</name>
</gene>
<dbReference type="EMBL" id="JBHLWH010000028">
    <property type="protein sequence ID" value="MFC0248963.1"/>
    <property type="molecule type" value="Genomic_DNA"/>
</dbReference>
<comment type="catalytic activity">
    <reaction evidence="5 6">
        <text>cytidine(34) in tRNA(Ile2) + L-lysine + ATP = lysidine(34) in tRNA(Ile2) + AMP + diphosphate + H(+)</text>
        <dbReference type="Rhea" id="RHEA:43744"/>
        <dbReference type="Rhea" id="RHEA-COMP:10625"/>
        <dbReference type="Rhea" id="RHEA-COMP:10670"/>
        <dbReference type="ChEBI" id="CHEBI:15378"/>
        <dbReference type="ChEBI" id="CHEBI:30616"/>
        <dbReference type="ChEBI" id="CHEBI:32551"/>
        <dbReference type="ChEBI" id="CHEBI:33019"/>
        <dbReference type="ChEBI" id="CHEBI:82748"/>
        <dbReference type="ChEBI" id="CHEBI:83665"/>
        <dbReference type="ChEBI" id="CHEBI:456215"/>
        <dbReference type="EC" id="6.3.4.19"/>
    </reaction>
</comment>
<comment type="domain">
    <text evidence="6">The N-terminal region contains the highly conserved SGGXDS motif, predicted to be a P-loop motif involved in ATP binding.</text>
</comment>
<evidence type="ECO:0000256" key="2">
    <source>
        <dbReference type="ARBA" id="ARBA00022694"/>
    </source>
</evidence>
<keyword evidence="4 6" id="KW-0067">ATP-binding</keyword>
<dbReference type="PANTHER" id="PTHR43033">
    <property type="entry name" value="TRNA(ILE)-LYSIDINE SYNTHASE-RELATED"/>
    <property type="match status" value="1"/>
</dbReference>
<dbReference type="InterPro" id="IPR011063">
    <property type="entry name" value="TilS/TtcA_N"/>
</dbReference>
<dbReference type="CDD" id="cd01992">
    <property type="entry name" value="TilS_N"/>
    <property type="match status" value="1"/>
</dbReference>
<dbReference type="NCBIfam" id="TIGR02432">
    <property type="entry name" value="lysidine_TilS_N"/>
    <property type="match status" value="1"/>
</dbReference>
<dbReference type="RefSeq" id="WP_378041678.1">
    <property type="nucleotide sequence ID" value="NZ_JBHLWH010000028.1"/>
</dbReference>
<proteinExistence type="inferred from homology"/>
<organism evidence="9 10">
    <name type="scientific">Citricoccus parietis</name>
    <dbReference type="NCBI Taxonomy" id="592307"/>
    <lineage>
        <taxon>Bacteria</taxon>
        <taxon>Bacillati</taxon>
        <taxon>Actinomycetota</taxon>
        <taxon>Actinomycetes</taxon>
        <taxon>Micrococcales</taxon>
        <taxon>Micrococcaceae</taxon>
        <taxon>Citricoccus</taxon>
    </lineage>
</organism>
<dbReference type="Gene3D" id="3.40.50.620">
    <property type="entry name" value="HUPs"/>
    <property type="match status" value="1"/>
</dbReference>
<keyword evidence="10" id="KW-1185">Reference proteome</keyword>
<dbReference type="GO" id="GO:0032267">
    <property type="term" value="F:tRNA(Ile)-lysidine synthase activity"/>
    <property type="evidence" value="ECO:0007669"/>
    <property type="project" value="UniProtKB-EC"/>
</dbReference>